<evidence type="ECO:0000256" key="4">
    <source>
        <dbReference type="ARBA" id="ARBA00023143"/>
    </source>
</evidence>
<sequence>MMRSLYSGVSGLRVHQTKMDVIGNNIANVNTIGFKASSVQFTDILYQTTKSASGANSSTGTAGTNPQQIGLGASVAAVKQSITTAGGAQRTDNATDLMINGDSFFVVSRNGQNFFTKAGAFTTDNAGNLATEGGERVMGWKADANGNIVKSGVTNLDVMSEANRTASPEATTKAYVTGNIDPADADITAGNVAYNVDFYDTLGTKYTAVFKLSKDSSSTATDTVYAMKLDSITNADTKAALTFTSTPAAATVGKLTFDAVTGKLKAVTSATDKTINLKLTTSGTTPNTFPTSGLTIDFSTMTQYASTGKSNPQGFRGATDGSGAGRKLGKMSGISINDSGVVSAKYDNDTTKILGQIAVATFSNPAGLEAVGGNLFTTTANSGDFDGIGQEVKQGGGSFTSGALEMSNVDLSKEFTEMITTQRGFQANSKIITTSDTMLEELVNLKR</sequence>
<dbReference type="SUPFAM" id="SSF117143">
    <property type="entry name" value="Flagellar hook protein flgE"/>
    <property type="match status" value="1"/>
</dbReference>
<gene>
    <name evidence="10" type="primary">flgE</name>
    <name evidence="10" type="ORF">bsdtb5_28220</name>
</gene>
<evidence type="ECO:0000256" key="3">
    <source>
        <dbReference type="ARBA" id="ARBA00019015"/>
    </source>
</evidence>
<dbReference type="RefSeq" id="WP_271712641.1">
    <property type="nucleotide sequence ID" value="NZ_AP024169.1"/>
</dbReference>
<evidence type="ECO:0000256" key="1">
    <source>
        <dbReference type="ARBA" id="ARBA00004117"/>
    </source>
</evidence>
<dbReference type="PANTHER" id="PTHR30435">
    <property type="entry name" value="FLAGELLAR PROTEIN"/>
    <property type="match status" value="1"/>
</dbReference>
<name>A0A7R7EMI2_9FIRM</name>
<dbReference type="GO" id="GO:0071978">
    <property type="term" value="P:bacterial-type flagellum-dependent swarming motility"/>
    <property type="evidence" value="ECO:0007669"/>
    <property type="project" value="TreeGrafter"/>
</dbReference>
<dbReference type="InterPro" id="IPR037925">
    <property type="entry name" value="FlgE/F/G-like"/>
</dbReference>
<feature type="domain" description="Flagellar basal-body/hook protein C-terminal" evidence="7">
    <location>
        <begin position="401"/>
        <end position="445"/>
    </location>
</feature>
<dbReference type="PANTHER" id="PTHR30435:SF1">
    <property type="entry name" value="FLAGELLAR HOOK PROTEIN FLGE"/>
    <property type="match status" value="1"/>
</dbReference>
<keyword evidence="10" id="KW-0969">Cilium</keyword>
<evidence type="ECO:0000256" key="2">
    <source>
        <dbReference type="ARBA" id="ARBA00009677"/>
    </source>
</evidence>
<keyword evidence="10" id="KW-0966">Cell projection</keyword>
<feature type="domain" description="Flagellar hook protein FlgE/F/G-like D1" evidence="9">
    <location>
        <begin position="98"/>
        <end position="146"/>
    </location>
</feature>
<proteinExistence type="inferred from homology"/>
<dbReference type="InterPro" id="IPR010930">
    <property type="entry name" value="Flg_bb/hook_C_dom"/>
</dbReference>
<dbReference type="Pfam" id="PF07559">
    <property type="entry name" value="FlgE_D2"/>
    <property type="match status" value="1"/>
</dbReference>
<protein>
    <recommendedName>
        <fullName evidence="3 5">Flagellar hook protein FlgE</fullName>
    </recommendedName>
</protein>
<evidence type="ECO:0000313" key="10">
    <source>
        <dbReference type="EMBL" id="BCN31527.1"/>
    </source>
</evidence>
<feature type="domain" description="Flagellar hook protein FlgE D2" evidence="8">
    <location>
        <begin position="174"/>
        <end position="309"/>
    </location>
</feature>
<dbReference type="Pfam" id="PF00460">
    <property type="entry name" value="Flg_bb_rod"/>
    <property type="match status" value="1"/>
</dbReference>
<dbReference type="AlphaFoldDB" id="A0A7R7EMI2"/>
<evidence type="ECO:0000313" key="11">
    <source>
        <dbReference type="Proteomes" id="UP000595897"/>
    </source>
</evidence>
<comment type="function">
    <text evidence="5">A flexible structure which links the flagellar filament to the drive apparatus in the basal body.</text>
</comment>
<evidence type="ECO:0000259" key="7">
    <source>
        <dbReference type="Pfam" id="PF06429"/>
    </source>
</evidence>
<dbReference type="Pfam" id="PF06429">
    <property type="entry name" value="Flg_bbr_C"/>
    <property type="match status" value="1"/>
</dbReference>
<organism evidence="10 11">
    <name type="scientific">Anaeromicropila herbilytica</name>
    <dbReference type="NCBI Taxonomy" id="2785025"/>
    <lineage>
        <taxon>Bacteria</taxon>
        <taxon>Bacillati</taxon>
        <taxon>Bacillota</taxon>
        <taxon>Clostridia</taxon>
        <taxon>Lachnospirales</taxon>
        <taxon>Lachnospiraceae</taxon>
        <taxon>Anaeromicropila</taxon>
    </lineage>
</organism>
<reference evidence="10 11" key="1">
    <citation type="submission" date="2020-11" db="EMBL/GenBank/DDBJ databases">
        <title>Draft genome sequencing of a Lachnospiraceae strain isolated from anoxic soil subjected to BSD treatment.</title>
        <authorList>
            <person name="Uek A."/>
            <person name="Tonouchi A."/>
        </authorList>
    </citation>
    <scope>NUCLEOTIDE SEQUENCE [LARGE SCALE GENOMIC DNA]</scope>
    <source>
        <strain evidence="10 11">TB5</strain>
    </source>
</reference>
<keyword evidence="4 5" id="KW-0975">Bacterial flagellum</keyword>
<dbReference type="Pfam" id="PF22692">
    <property type="entry name" value="LlgE_F_G_D1"/>
    <property type="match status" value="1"/>
</dbReference>
<dbReference type="InterPro" id="IPR020013">
    <property type="entry name" value="Flagellar_FlgE/F/G"/>
</dbReference>
<dbReference type="GO" id="GO:0009425">
    <property type="term" value="C:bacterial-type flagellum basal body"/>
    <property type="evidence" value="ECO:0007669"/>
    <property type="project" value="UniProtKB-SubCell"/>
</dbReference>
<comment type="similarity">
    <text evidence="2 5">Belongs to the flagella basal body rod proteins family.</text>
</comment>
<keyword evidence="11" id="KW-1185">Reference proteome</keyword>
<dbReference type="GO" id="GO:0009424">
    <property type="term" value="C:bacterial-type flagellum hook"/>
    <property type="evidence" value="ECO:0007669"/>
    <property type="project" value="TreeGrafter"/>
</dbReference>
<accession>A0A7R7EMI2</accession>
<feature type="domain" description="Flagellar basal body rod protein N-terminal" evidence="6">
    <location>
        <begin position="5"/>
        <end position="35"/>
    </location>
</feature>
<evidence type="ECO:0000259" key="8">
    <source>
        <dbReference type="Pfam" id="PF07559"/>
    </source>
</evidence>
<dbReference type="Proteomes" id="UP000595897">
    <property type="component" value="Chromosome"/>
</dbReference>
<dbReference type="KEGG" id="ahb:bsdtb5_28220"/>
<dbReference type="InterPro" id="IPR011491">
    <property type="entry name" value="FlgE_D2"/>
</dbReference>
<dbReference type="GO" id="GO:0005829">
    <property type="term" value="C:cytosol"/>
    <property type="evidence" value="ECO:0007669"/>
    <property type="project" value="TreeGrafter"/>
</dbReference>
<keyword evidence="10" id="KW-0282">Flagellum</keyword>
<dbReference type="InterPro" id="IPR053967">
    <property type="entry name" value="LlgE_F_G-like_D1"/>
</dbReference>
<dbReference type="InterPro" id="IPR001444">
    <property type="entry name" value="Flag_bb_rod_N"/>
</dbReference>
<comment type="subcellular location">
    <subcellularLocation>
        <location evidence="1 5">Bacterial flagellum basal body</location>
    </subcellularLocation>
</comment>
<evidence type="ECO:0000256" key="5">
    <source>
        <dbReference type="RuleBase" id="RU362116"/>
    </source>
</evidence>
<evidence type="ECO:0000259" key="6">
    <source>
        <dbReference type="Pfam" id="PF00460"/>
    </source>
</evidence>
<dbReference type="EMBL" id="AP024169">
    <property type="protein sequence ID" value="BCN31527.1"/>
    <property type="molecule type" value="Genomic_DNA"/>
</dbReference>
<evidence type="ECO:0000259" key="9">
    <source>
        <dbReference type="Pfam" id="PF22692"/>
    </source>
</evidence>
<dbReference type="NCBIfam" id="TIGR03506">
    <property type="entry name" value="FlgEFG_subfam"/>
    <property type="match status" value="1"/>
</dbReference>